<keyword evidence="3" id="KW-1185">Reference proteome</keyword>
<sequence>MSRAVRRAIPPAGHERVLQAHVRLEKHVRSLAWGTEEPREGGGEREVRVGAASPRGASRVLRGAAGCRGRQGHGAVFSNNLPMPMVQQTNTVAVLCRIEKCTVLWDKALGLCYTAYSGRAVLPRSRRQKTARVRRPLRGGYLPPSGSIECARTRPSHLRESTLILSLSTEQRGDDISLAERCRRVTLASLKGCSDSESPDPCAPGRQSSHLPARAGAWGRDRLGLVALATVRSIAKRSR</sequence>
<feature type="region of interest" description="Disordered" evidence="1">
    <location>
        <begin position="192"/>
        <end position="211"/>
    </location>
</feature>
<organism evidence="2 3">
    <name type="scientific">Calocera viscosa (strain TUFC12733)</name>
    <dbReference type="NCBI Taxonomy" id="1330018"/>
    <lineage>
        <taxon>Eukaryota</taxon>
        <taxon>Fungi</taxon>
        <taxon>Dikarya</taxon>
        <taxon>Basidiomycota</taxon>
        <taxon>Agaricomycotina</taxon>
        <taxon>Dacrymycetes</taxon>
        <taxon>Dacrymycetales</taxon>
        <taxon>Dacrymycetaceae</taxon>
        <taxon>Calocera</taxon>
    </lineage>
</organism>
<proteinExistence type="predicted"/>
<evidence type="ECO:0000313" key="2">
    <source>
        <dbReference type="EMBL" id="KZO99318.1"/>
    </source>
</evidence>
<evidence type="ECO:0000256" key="1">
    <source>
        <dbReference type="SAM" id="MobiDB-lite"/>
    </source>
</evidence>
<reference evidence="2 3" key="1">
    <citation type="journal article" date="2016" name="Mol. Biol. Evol.">
        <title>Comparative Genomics of Early-Diverging Mushroom-Forming Fungi Provides Insights into the Origins of Lignocellulose Decay Capabilities.</title>
        <authorList>
            <person name="Nagy L.G."/>
            <person name="Riley R."/>
            <person name="Tritt A."/>
            <person name="Adam C."/>
            <person name="Daum C."/>
            <person name="Floudas D."/>
            <person name="Sun H."/>
            <person name="Yadav J.S."/>
            <person name="Pangilinan J."/>
            <person name="Larsson K.H."/>
            <person name="Matsuura K."/>
            <person name="Barry K."/>
            <person name="Labutti K."/>
            <person name="Kuo R."/>
            <person name="Ohm R.A."/>
            <person name="Bhattacharya S.S."/>
            <person name="Shirouzu T."/>
            <person name="Yoshinaga Y."/>
            <person name="Martin F.M."/>
            <person name="Grigoriev I.V."/>
            <person name="Hibbett D.S."/>
        </authorList>
    </citation>
    <scope>NUCLEOTIDE SEQUENCE [LARGE SCALE GENOMIC DNA]</scope>
    <source>
        <strain evidence="2 3">TUFC12733</strain>
    </source>
</reference>
<feature type="compositionally biased region" description="Basic and acidic residues" evidence="1">
    <location>
        <begin position="36"/>
        <end position="48"/>
    </location>
</feature>
<gene>
    <name evidence="2" type="ORF">CALVIDRAFT_377844</name>
</gene>
<accession>A0A167Q1A9</accession>
<dbReference type="Proteomes" id="UP000076738">
    <property type="component" value="Unassembled WGS sequence"/>
</dbReference>
<feature type="region of interest" description="Disordered" evidence="1">
    <location>
        <begin position="34"/>
        <end position="55"/>
    </location>
</feature>
<dbReference type="AlphaFoldDB" id="A0A167Q1A9"/>
<evidence type="ECO:0000313" key="3">
    <source>
        <dbReference type="Proteomes" id="UP000076738"/>
    </source>
</evidence>
<protein>
    <submittedName>
        <fullName evidence="2">Uncharacterized protein</fullName>
    </submittedName>
</protein>
<dbReference type="EMBL" id="KV417272">
    <property type="protein sequence ID" value="KZO99318.1"/>
    <property type="molecule type" value="Genomic_DNA"/>
</dbReference>
<name>A0A167Q1A9_CALVF</name>